<dbReference type="Pfam" id="PF07676">
    <property type="entry name" value="PD40"/>
    <property type="match status" value="3"/>
</dbReference>
<dbReference type="PROSITE" id="PS51318">
    <property type="entry name" value="TAT"/>
    <property type="match status" value="1"/>
</dbReference>
<gene>
    <name evidence="4" type="ORF">GCM10010502_46950</name>
    <name evidence="5" type="ORF">HS99_0000360</name>
</gene>
<evidence type="ECO:0000313" key="4">
    <source>
        <dbReference type="EMBL" id="GGU88672.1"/>
    </source>
</evidence>
<dbReference type="AlphaFoldDB" id="A0A1E7NEZ7"/>
<evidence type="ECO:0000256" key="3">
    <source>
        <dbReference type="SAM" id="SignalP"/>
    </source>
</evidence>
<dbReference type="Proteomes" id="UP000037395">
    <property type="component" value="Unassembled WGS sequence"/>
</dbReference>
<reference evidence="5" key="3">
    <citation type="submission" date="2016-08" db="EMBL/GenBank/DDBJ databases">
        <title>Sequencing, Assembly and Comparative Genomics of S. aureofaciens ATCC 10762.</title>
        <authorList>
            <person name="Gradnigo J.S."/>
            <person name="Johnson N."/>
            <person name="Somerville G.A."/>
        </authorList>
    </citation>
    <scope>NUCLEOTIDE SEQUENCE [LARGE SCALE GENOMIC DNA]</scope>
    <source>
        <strain evidence="5">ATCC 10762</strain>
    </source>
</reference>
<accession>A0A8H9HVI8</accession>
<organism evidence="5 6">
    <name type="scientific">Kitasatospora aureofaciens</name>
    <name type="common">Streptomyces aureofaciens</name>
    <dbReference type="NCBI Taxonomy" id="1894"/>
    <lineage>
        <taxon>Bacteria</taxon>
        <taxon>Bacillati</taxon>
        <taxon>Actinomycetota</taxon>
        <taxon>Actinomycetes</taxon>
        <taxon>Kitasatosporales</taxon>
        <taxon>Streptomycetaceae</taxon>
        <taxon>Kitasatospora</taxon>
    </lineage>
</organism>
<protein>
    <submittedName>
        <fullName evidence="5">Uncharacterized protein</fullName>
    </submittedName>
</protein>
<feature type="region of interest" description="Disordered" evidence="2">
    <location>
        <begin position="272"/>
        <end position="317"/>
    </location>
</feature>
<name>A0A1E7NEZ7_KITAU</name>
<comment type="similarity">
    <text evidence="1">Belongs to the TolB family.</text>
</comment>
<dbReference type="GeneID" id="97487701"/>
<dbReference type="PANTHER" id="PTHR36842">
    <property type="entry name" value="PROTEIN TOLB HOMOLOG"/>
    <property type="match status" value="1"/>
</dbReference>
<reference evidence="5 6" key="2">
    <citation type="submission" date="2014-07" db="EMBL/GenBank/DDBJ databases">
        <authorList>
            <person name="Zhang J.E."/>
            <person name="Yang H."/>
            <person name="Guo J."/>
            <person name="Deng Z."/>
            <person name="Luo H."/>
            <person name="Luo M."/>
            <person name="Zhao B."/>
        </authorList>
    </citation>
    <scope>NUCLEOTIDE SEQUENCE [LARGE SCALE GENOMIC DNA]</scope>
    <source>
        <strain evidence="5">ATCC 10762</strain>
        <strain evidence="6">ATCC 10762 / DSM 40127 / CCM 3239 / JCM 4008 / LMG 5968 / NBRC 12843 / NCIMB 8234 / A-377</strain>
    </source>
</reference>
<reference evidence="4" key="1">
    <citation type="journal article" date="2014" name="Int. J. Syst. Evol. Microbiol.">
        <title>Complete genome sequence of Corynebacterium casei LMG S-19264T (=DSM 44701T), isolated from a smear-ripened cheese.</title>
        <authorList>
            <consortium name="US DOE Joint Genome Institute (JGI-PGF)"/>
            <person name="Walter F."/>
            <person name="Albersmeier A."/>
            <person name="Kalinowski J."/>
            <person name="Ruckert C."/>
        </authorList>
    </citation>
    <scope>NUCLEOTIDE SEQUENCE</scope>
    <source>
        <strain evidence="4">JCM 4434</strain>
    </source>
</reference>
<dbReference type="InterPro" id="IPR011042">
    <property type="entry name" value="6-blade_b-propeller_TolB-like"/>
</dbReference>
<evidence type="ECO:0000313" key="6">
    <source>
        <dbReference type="Proteomes" id="UP000037395"/>
    </source>
</evidence>
<proteinExistence type="inferred from homology"/>
<evidence type="ECO:0000256" key="1">
    <source>
        <dbReference type="ARBA" id="ARBA00009820"/>
    </source>
</evidence>
<dbReference type="InterPro" id="IPR011659">
    <property type="entry name" value="WD40"/>
</dbReference>
<dbReference type="PANTHER" id="PTHR36842:SF2">
    <property type="entry name" value="SLR0505 PROTEIN"/>
    <property type="match status" value="1"/>
</dbReference>
<evidence type="ECO:0000313" key="5">
    <source>
        <dbReference type="EMBL" id="OEV39218.1"/>
    </source>
</evidence>
<dbReference type="Proteomes" id="UP000610124">
    <property type="component" value="Unassembled WGS sequence"/>
</dbReference>
<feature type="region of interest" description="Disordered" evidence="2">
    <location>
        <begin position="1"/>
        <end position="20"/>
    </location>
</feature>
<keyword evidence="3" id="KW-0732">Signal</keyword>
<dbReference type="Gene3D" id="2.120.10.30">
    <property type="entry name" value="TolB, C-terminal domain"/>
    <property type="match status" value="2"/>
</dbReference>
<keyword evidence="6" id="KW-1185">Reference proteome</keyword>
<dbReference type="EMBL" id="JPRF03000001">
    <property type="protein sequence ID" value="OEV39218.1"/>
    <property type="molecule type" value="Genomic_DNA"/>
</dbReference>
<dbReference type="OrthoDB" id="39703at2"/>
<sequence>MTHARTTPTRTTSTRTTPTHRRLLRAACALGAAAALALTGTQAAQADPGRHRTPGTERVSVGLGQAQPDSASHAAGLSADGRYAAFTSTAANLVPGDTNGKSDVFVRDLRTGRTERVDTGPDGVQADGASFEAAISADGRYVAFSSSATNLVAGANLGSDDVYVHDRRTGETTLVSVGEEPGQPQKDKFSGHPSISRDGRYIAFQSNRSDLAPGTVTWQGANIYVHDLRTGENRLVSTGADGKEANGSSASPVISADGGTVAFISKATNIIAPDRPGALSPDAATRLGAESDQESDEQFVRDSLRSPGSPRSADRPQLLKPHLYPLYVRDLRSEETTLASPDGKNGWRGADYPSLSADGRYAVYSAWVQHGDNWPDHHFEVYVRDLAKGTETLVSAGLPGTTTTGDSLNGRMTADGRWTYFDSTAANLVPGDTNGAGDVFRRDLCSGRTERVSLAADGSQSAGASYDPYVDDRGTTVVFTSEDGTLVPGDTNQAPDVFALRPPR</sequence>
<evidence type="ECO:0000256" key="2">
    <source>
        <dbReference type="SAM" id="MobiDB-lite"/>
    </source>
</evidence>
<reference evidence="4" key="5">
    <citation type="submission" date="2020-09" db="EMBL/GenBank/DDBJ databases">
        <authorList>
            <person name="Sun Q."/>
            <person name="Ohkuma M."/>
        </authorList>
    </citation>
    <scope>NUCLEOTIDE SEQUENCE</scope>
    <source>
        <strain evidence="4">JCM 4434</strain>
    </source>
</reference>
<dbReference type="EMBL" id="BMUB01000011">
    <property type="protein sequence ID" value="GGU88672.1"/>
    <property type="molecule type" value="Genomic_DNA"/>
</dbReference>
<reference evidence="6" key="4">
    <citation type="submission" date="2016-08" db="EMBL/GenBank/DDBJ databases">
        <title>Sequencing, assembly and comparative genomics of S. aureofaciens ATCC 10762.</title>
        <authorList>
            <person name="Gradnigo J.S."/>
            <person name="Johnson N."/>
            <person name="Somerville G.A."/>
        </authorList>
    </citation>
    <scope>NUCLEOTIDE SEQUENCE [LARGE SCALE GENOMIC DNA]</scope>
    <source>
        <strain evidence="6">ATCC 10762 / DSM 40127 / CCM 3239 / JCM 4008 / LMG 5968 / NBRC 12843 / NCIMB 8234 / A-377</strain>
    </source>
</reference>
<dbReference type="RefSeq" id="WP_043480290.1">
    <property type="nucleotide sequence ID" value="NZ_BMUB01000011.1"/>
</dbReference>
<dbReference type="InterPro" id="IPR006311">
    <property type="entry name" value="TAT_signal"/>
</dbReference>
<feature type="chain" id="PRO_5036018457" evidence="3">
    <location>
        <begin position="47"/>
        <end position="504"/>
    </location>
</feature>
<feature type="compositionally biased region" description="Low complexity" evidence="2">
    <location>
        <begin position="1"/>
        <end position="17"/>
    </location>
</feature>
<dbReference type="SUPFAM" id="SSF82171">
    <property type="entry name" value="DPP6 N-terminal domain-like"/>
    <property type="match status" value="1"/>
</dbReference>
<accession>A0A1E7NEZ7</accession>
<comment type="caution">
    <text evidence="5">The sequence shown here is derived from an EMBL/GenBank/DDBJ whole genome shotgun (WGS) entry which is preliminary data.</text>
</comment>
<feature type="signal peptide" evidence="3">
    <location>
        <begin position="1"/>
        <end position="46"/>
    </location>
</feature>